<dbReference type="KEGG" id="fap:GR316_04970"/>
<sequence length="159" mass="17319">MSFADVLTLLAVAVAVLWAFLRYAPSDSHEWHVDPDTVRRPARPNHMLLRGEGVFLPVPPDQVAARLEAVARHTPRTAPFAGEGFHRTWITRSALLGLPTFTSVRLRPAEGGTRMTVFVRARFLPSLPAAERARAEGWIATLQSSLPAEGAPPAPSSLP</sequence>
<proteinExistence type="predicted"/>
<dbReference type="RefSeq" id="WP_211784925.1">
    <property type="nucleotide sequence ID" value="NZ_CP047289.1"/>
</dbReference>
<dbReference type="EMBL" id="CP047289">
    <property type="protein sequence ID" value="QUS35679.1"/>
    <property type="molecule type" value="Genomic_DNA"/>
</dbReference>
<name>A0A8J8MSF7_9RHOB</name>
<evidence type="ECO:0000313" key="2">
    <source>
        <dbReference type="Proteomes" id="UP000679284"/>
    </source>
</evidence>
<accession>A0A8J8MSF7</accession>
<dbReference type="AlphaFoldDB" id="A0A8J8MSF7"/>
<dbReference type="Proteomes" id="UP000679284">
    <property type="component" value="Chromosome"/>
</dbReference>
<keyword evidence="2" id="KW-1185">Reference proteome</keyword>
<evidence type="ECO:0000313" key="1">
    <source>
        <dbReference type="EMBL" id="QUS35679.1"/>
    </source>
</evidence>
<reference evidence="1" key="1">
    <citation type="submission" date="2020-01" db="EMBL/GenBank/DDBJ databases">
        <authorList>
            <person name="Yang Y."/>
            <person name="Kwon Y.M."/>
        </authorList>
    </citation>
    <scope>NUCLEOTIDE SEQUENCE</scope>
    <source>
        <strain evidence="1">PG104</strain>
    </source>
</reference>
<gene>
    <name evidence="1" type="ORF">GR316_04970</name>
</gene>
<organism evidence="1 2">
    <name type="scientific">Falsirhodobacter algicola</name>
    <dbReference type="NCBI Taxonomy" id="2692330"/>
    <lineage>
        <taxon>Bacteria</taxon>
        <taxon>Pseudomonadati</taxon>
        <taxon>Pseudomonadota</taxon>
        <taxon>Alphaproteobacteria</taxon>
        <taxon>Rhodobacterales</taxon>
        <taxon>Paracoccaceae</taxon>
        <taxon>Falsirhodobacter</taxon>
    </lineage>
</organism>
<protein>
    <submittedName>
        <fullName evidence="1">DUF1499 domain-containing protein</fullName>
    </submittedName>
</protein>